<feature type="compositionally biased region" description="Polar residues" evidence="1">
    <location>
        <begin position="623"/>
        <end position="646"/>
    </location>
</feature>
<dbReference type="KEGG" id="mtm:MYCTH_54054"/>
<feature type="compositionally biased region" description="Acidic residues" evidence="1">
    <location>
        <begin position="768"/>
        <end position="784"/>
    </location>
</feature>
<feature type="region of interest" description="Disordered" evidence="1">
    <location>
        <begin position="74"/>
        <end position="93"/>
    </location>
</feature>
<keyword evidence="3" id="KW-1185">Reference proteome</keyword>
<feature type="compositionally biased region" description="Basic and acidic residues" evidence="1">
    <location>
        <begin position="487"/>
        <end position="496"/>
    </location>
</feature>
<dbReference type="OrthoDB" id="3540583at2759"/>
<gene>
    <name evidence="2" type="ORF">MYCTH_54054</name>
</gene>
<name>G2QI95_THET4</name>
<feature type="region of interest" description="Disordered" evidence="1">
    <location>
        <begin position="747"/>
        <end position="784"/>
    </location>
</feature>
<feature type="region of interest" description="Disordered" evidence="1">
    <location>
        <begin position="483"/>
        <end position="512"/>
    </location>
</feature>
<feature type="region of interest" description="Disordered" evidence="1">
    <location>
        <begin position="557"/>
        <end position="653"/>
    </location>
</feature>
<dbReference type="OMA" id="SKHAYSK"/>
<reference evidence="2 3" key="1">
    <citation type="journal article" date="2011" name="Nat. Biotechnol.">
        <title>Comparative genomic analysis of the thermophilic biomass-degrading fungi Myceliophthora thermophila and Thielavia terrestris.</title>
        <authorList>
            <person name="Berka R.M."/>
            <person name="Grigoriev I.V."/>
            <person name="Otillar R."/>
            <person name="Salamov A."/>
            <person name="Grimwood J."/>
            <person name="Reid I."/>
            <person name="Ishmael N."/>
            <person name="John T."/>
            <person name="Darmond C."/>
            <person name="Moisan M.-C."/>
            <person name="Henrissat B."/>
            <person name="Coutinho P.M."/>
            <person name="Lombard V."/>
            <person name="Natvig D.O."/>
            <person name="Lindquist E."/>
            <person name="Schmutz J."/>
            <person name="Lucas S."/>
            <person name="Harris P."/>
            <person name="Powlowski J."/>
            <person name="Bellemare A."/>
            <person name="Taylor D."/>
            <person name="Butler G."/>
            <person name="de Vries R.P."/>
            <person name="Allijn I.E."/>
            <person name="van den Brink J."/>
            <person name="Ushinsky S."/>
            <person name="Storms R."/>
            <person name="Powell A.J."/>
            <person name="Paulsen I.T."/>
            <person name="Elbourne L.D.H."/>
            <person name="Baker S.E."/>
            <person name="Magnuson J."/>
            <person name="LaBoissiere S."/>
            <person name="Clutterbuck A.J."/>
            <person name="Martinez D."/>
            <person name="Wogulis M."/>
            <person name="de Leon A.L."/>
            <person name="Rey M.W."/>
            <person name="Tsang A."/>
        </authorList>
    </citation>
    <scope>NUCLEOTIDE SEQUENCE [LARGE SCALE GENOMIC DNA]</scope>
    <source>
        <strain evidence="3">ATCC 42464 / BCRC 31852 / DSM 1799</strain>
    </source>
</reference>
<proteinExistence type="predicted"/>
<dbReference type="GeneID" id="11511289"/>
<dbReference type="CDD" id="cd22744">
    <property type="entry name" value="OTU"/>
    <property type="match status" value="1"/>
</dbReference>
<dbReference type="eggNOG" id="ENOG502SYFQ">
    <property type="taxonomic scope" value="Eukaryota"/>
</dbReference>
<dbReference type="RefSeq" id="XP_003665529.1">
    <property type="nucleotide sequence ID" value="XM_003665481.1"/>
</dbReference>
<dbReference type="HOGENOM" id="CLU_341688_0_0_1"/>
<dbReference type="VEuPathDB" id="FungiDB:MYCTH_54054"/>
<organism evidence="2 3">
    <name type="scientific">Thermothelomyces thermophilus (strain ATCC 42464 / BCRC 31852 / DSM 1799)</name>
    <name type="common">Sporotrichum thermophile</name>
    <dbReference type="NCBI Taxonomy" id="573729"/>
    <lineage>
        <taxon>Eukaryota</taxon>
        <taxon>Fungi</taxon>
        <taxon>Dikarya</taxon>
        <taxon>Ascomycota</taxon>
        <taxon>Pezizomycotina</taxon>
        <taxon>Sordariomycetes</taxon>
        <taxon>Sordariomycetidae</taxon>
        <taxon>Sordariales</taxon>
        <taxon>Chaetomiaceae</taxon>
        <taxon>Thermothelomyces</taxon>
    </lineage>
</organism>
<dbReference type="InParanoid" id="G2QI95"/>
<sequence>MNSEALKAFLDQASEAEKDWLANALYYRELETIRREAPLLDPNKYASKKVDVYDSSAAPPGQAVTAAAATISHGPNLQGGAAPDRPPPQYLNRKSGIDIDQLPWLLARVLAKVSTVSLSEDDGEAGNNATPPSGPLSDTRLDIANIRQSIGYTKPFEEQFPDEIQAAKADFLSTGYKYVNQESIFNAPDWLGDLRKFEGRTALLKGFPMVEDVTFLKHPNYWQTIEEHGKLIEDGQCYWSSIGLLLYGNAHSWLRVKAEHLSFLERVLVNPNHPRHAFYSRENQNMGVTYATGPAGLDSQWSGQVNLWERLQIPGCWTNEDLCQLTADVYGVFLVLYKYDTANEANAQWKGKVYDMKTYGAYNNRHIFLCYYLENHFQPMVPNEYCASEFKLPRLTLSNTDRYELVSRKRTRKVRDGPGHHWRAQPQVVPSLAWPSFEAEHLARAAGYGPYVKKSLPRHMSPSHTGSTVLQAPKPEEEVWEEVVWEEGGKGKDKKNASPFANPEALKSPNVTREVVSLLSAETSGRGSSRGLTQADTLRAREALGVLHRYIDKVSGATAADSGRHPLPTGRPSLPAASHNNPQEDLKGKGKRPAIDPPESGPHPSKRPRTPPRAPAQPSTSSNFVSLTPTNRGHQGPSTANPQTHAGPSGTALPGPATFFRAASKTLLTKVRVARLKRWCLDLELAAGDDVAAWRKERCVRELLAAGVQVRLVRAAAGAVVVDEEVEDRGVEVVRVAPAAPVAITGGGAAAAAGEGDGDVDQGQGNAGDDEDGDGDGDNGDGDE</sequence>
<evidence type="ECO:0000256" key="1">
    <source>
        <dbReference type="SAM" id="MobiDB-lite"/>
    </source>
</evidence>
<dbReference type="Proteomes" id="UP000007322">
    <property type="component" value="Chromosome 5"/>
</dbReference>
<evidence type="ECO:0000313" key="2">
    <source>
        <dbReference type="EMBL" id="AEO60284.1"/>
    </source>
</evidence>
<accession>G2QI95</accession>
<evidence type="ECO:0000313" key="3">
    <source>
        <dbReference type="Proteomes" id="UP000007322"/>
    </source>
</evidence>
<dbReference type="AlphaFoldDB" id="G2QI95"/>
<evidence type="ECO:0008006" key="4">
    <source>
        <dbReference type="Google" id="ProtNLM"/>
    </source>
</evidence>
<feature type="region of interest" description="Disordered" evidence="1">
    <location>
        <begin position="119"/>
        <end position="139"/>
    </location>
</feature>
<protein>
    <recommendedName>
        <fullName evidence="4">OTU domain-containing protein</fullName>
    </recommendedName>
</protein>
<dbReference type="EMBL" id="CP003006">
    <property type="protein sequence ID" value="AEO60284.1"/>
    <property type="molecule type" value="Genomic_DNA"/>
</dbReference>